<keyword evidence="8" id="KW-0460">Magnesium</keyword>
<evidence type="ECO:0000256" key="8">
    <source>
        <dbReference type="ARBA" id="ARBA00022842"/>
    </source>
</evidence>
<dbReference type="GO" id="GO:0005737">
    <property type="term" value="C:cytoplasm"/>
    <property type="evidence" value="ECO:0007669"/>
    <property type="project" value="TreeGrafter"/>
</dbReference>
<keyword evidence="6 11" id="KW-0418">Kinase</keyword>
<dbReference type="GO" id="GO:0004749">
    <property type="term" value="F:ribose phosphate diphosphokinase activity"/>
    <property type="evidence" value="ECO:0007669"/>
    <property type="project" value="UniProtKB-EC"/>
</dbReference>
<dbReference type="FunFam" id="3.40.50.2020:FF:000007">
    <property type="entry name" value="Ribose-phosphate pyrophosphokinase"/>
    <property type="match status" value="1"/>
</dbReference>
<proteinExistence type="predicted"/>
<dbReference type="KEGG" id="cyp:PCC8801_2878"/>
<keyword evidence="5" id="KW-0547">Nucleotide-binding</keyword>
<evidence type="ECO:0000256" key="9">
    <source>
        <dbReference type="ARBA" id="ARBA00049535"/>
    </source>
</evidence>
<gene>
    <name evidence="11" type="ordered locus">PCC8801_2878</name>
</gene>
<dbReference type="EC" id="2.7.6.1" evidence="1"/>
<dbReference type="OrthoDB" id="324294at2"/>
<sequence length="329" mass="36091">MKDPEVKLFSLNTTRPLGQKISEKLGILLSDHEEREFEDGEHKIRPLINVRGCDVFVLDSLYSEPKATVNDKLCNLLFFIGALKDAAAHRVTAIVPYLCYSRKDRKSKPRDPVTTRYVASLFEAVGCDRIVTLDVHNLAAFQNAFRCATEHLEGTNLFVEYFAPLVADGNVVVVSPDIGGIKRAEQFRQSLSRRLSKEISQAFVEKYRTGGVISGEKLVGDVSGRVAIIIDDLISSGTTLARAASTCRQHGATKVYAVATHGVFAQASNEVLATPDLEQVVITNTIIPFRLTADIVKDKLTILDTSSLLASAIDRIHHGGSLVELLELT</sequence>
<reference evidence="12" key="1">
    <citation type="journal article" date="2011" name="MBio">
        <title>Novel metabolic attributes of the genus Cyanothece, comprising a group of unicellular nitrogen-fixing Cyanobacteria.</title>
        <authorList>
            <person name="Bandyopadhyay A."/>
            <person name="Elvitigala T."/>
            <person name="Welsh E."/>
            <person name="Stockel J."/>
            <person name="Liberton M."/>
            <person name="Min H."/>
            <person name="Sherman L.A."/>
            <person name="Pakrasi H.B."/>
        </authorList>
    </citation>
    <scope>NUCLEOTIDE SEQUENCE [LARGE SCALE GENOMIC DNA]</scope>
    <source>
        <strain evidence="12">PCC 8801</strain>
    </source>
</reference>
<evidence type="ECO:0000256" key="1">
    <source>
        <dbReference type="ARBA" id="ARBA00013247"/>
    </source>
</evidence>
<dbReference type="Pfam" id="PF13793">
    <property type="entry name" value="Pribosyltran_N"/>
    <property type="match status" value="1"/>
</dbReference>
<dbReference type="GO" id="GO:0005524">
    <property type="term" value="F:ATP binding"/>
    <property type="evidence" value="ECO:0007669"/>
    <property type="project" value="UniProtKB-KW"/>
</dbReference>
<dbReference type="InterPro" id="IPR029099">
    <property type="entry name" value="Pribosyltran_N"/>
</dbReference>
<feature type="domain" description="Ribose-phosphate pyrophosphokinase N-terminal" evidence="10">
    <location>
        <begin position="6"/>
        <end position="126"/>
    </location>
</feature>
<accession>B7JV25</accession>
<dbReference type="eggNOG" id="COG0462">
    <property type="taxonomic scope" value="Bacteria"/>
</dbReference>
<evidence type="ECO:0000256" key="3">
    <source>
        <dbReference type="ARBA" id="ARBA00022723"/>
    </source>
</evidence>
<keyword evidence="4" id="KW-0545">Nucleotide biosynthesis</keyword>
<dbReference type="InterPro" id="IPR029057">
    <property type="entry name" value="PRTase-like"/>
</dbReference>
<keyword evidence="2 11" id="KW-0808">Transferase</keyword>
<evidence type="ECO:0000256" key="5">
    <source>
        <dbReference type="ARBA" id="ARBA00022741"/>
    </source>
</evidence>
<dbReference type="Gene3D" id="3.40.50.2020">
    <property type="match status" value="2"/>
</dbReference>
<keyword evidence="7" id="KW-0067">ATP-binding</keyword>
<dbReference type="PANTHER" id="PTHR10210">
    <property type="entry name" value="RIBOSE-PHOSPHATE DIPHOSPHOKINASE FAMILY MEMBER"/>
    <property type="match status" value="1"/>
</dbReference>
<evidence type="ECO:0000313" key="12">
    <source>
        <dbReference type="Proteomes" id="UP000008204"/>
    </source>
</evidence>
<dbReference type="STRING" id="41431.PCC8801_2878"/>
<organism evidence="11 12">
    <name type="scientific">Rippkaea orientalis (strain PCC 8801 / RF-1)</name>
    <name type="common">Cyanothece sp. (strain PCC 8801)</name>
    <dbReference type="NCBI Taxonomy" id="41431"/>
    <lineage>
        <taxon>Bacteria</taxon>
        <taxon>Bacillati</taxon>
        <taxon>Cyanobacteriota</taxon>
        <taxon>Cyanophyceae</taxon>
        <taxon>Oscillatoriophycideae</taxon>
        <taxon>Chroococcales</taxon>
        <taxon>Aphanothecaceae</taxon>
        <taxon>Rippkaea</taxon>
        <taxon>Rippkaea orientalis</taxon>
    </lineage>
</organism>
<dbReference type="HOGENOM" id="CLU_033546_2_0_3"/>
<dbReference type="GO" id="GO:0002189">
    <property type="term" value="C:ribose phosphate diphosphokinase complex"/>
    <property type="evidence" value="ECO:0007669"/>
    <property type="project" value="TreeGrafter"/>
</dbReference>
<protein>
    <recommendedName>
        <fullName evidence="1">ribose-phosphate diphosphokinase</fullName>
        <ecNumber evidence="1">2.7.6.1</ecNumber>
    </recommendedName>
</protein>
<comment type="catalytic activity">
    <reaction evidence="9">
        <text>D-ribose 5-phosphate + ATP = 5-phospho-alpha-D-ribose 1-diphosphate + AMP + H(+)</text>
        <dbReference type="Rhea" id="RHEA:15609"/>
        <dbReference type="ChEBI" id="CHEBI:15378"/>
        <dbReference type="ChEBI" id="CHEBI:30616"/>
        <dbReference type="ChEBI" id="CHEBI:58017"/>
        <dbReference type="ChEBI" id="CHEBI:78346"/>
        <dbReference type="ChEBI" id="CHEBI:456215"/>
        <dbReference type="EC" id="2.7.6.1"/>
    </reaction>
</comment>
<dbReference type="Pfam" id="PF14572">
    <property type="entry name" value="Pribosyl_synth"/>
    <property type="match status" value="1"/>
</dbReference>
<dbReference type="PANTHER" id="PTHR10210:SF32">
    <property type="entry name" value="RIBOSE-PHOSPHATE PYROPHOSPHOKINASE 2"/>
    <property type="match status" value="1"/>
</dbReference>
<keyword evidence="3" id="KW-0479">Metal-binding</keyword>
<dbReference type="GO" id="GO:0000287">
    <property type="term" value="F:magnesium ion binding"/>
    <property type="evidence" value="ECO:0007669"/>
    <property type="project" value="InterPro"/>
</dbReference>
<dbReference type="InterPro" id="IPR005946">
    <property type="entry name" value="Rib-P_diPkinase"/>
</dbReference>
<evidence type="ECO:0000259" key="10">
    <source>
        <dbReference type="Pfam" id="PF13793"/>
    </source>
</evidence>
<evidence type="ECO:0000256" key="4">
    <source>
        <dbReference type="ARBA" id="ARBA00022727"/>
    </source>
</evidence>
<dbReference type="SMART" id="SM01400">
    <property type="entry name" value="Pribosyltran_N"/>
    <property type="match status" value="1"/>
</dbReference>
<name>B7JV25_RIPO1</name>
<dbReference type="Proteomes" id="UP000008204">
    <property type="component" value="Chromosome"/>
</dbReference>
<evidence type="ECO:0000256" key="7">
    <source>
        <dbReference type="ARBA" id="ARBA00022840"/>
    </source>
</evidence>
<dbReference type="SUPFAM" id="SSF53271">
    <property type="entry name" value="PRTase-like"/>
    <property type="match status" value="2"/>
</dbReference>
<dbReference type="InterPro" id="IPR000836">
    <property type="entry name" value="PRTase_dom"/>
</dbReference>
<dbReference type="GO" id="GO:0006015">
    <property type="term" value="P:5-phosphoribose 1-diphosphate biosynthetic process"/>
    <property type="evidence" value="ECO:0007669"/>
    <property type="project" value="TreeGrafter"/>
</dbReference>
<dbReference type="CDD" id="cd06223">
    <property type="entry name" value="PRTases_typeI"/>
    <property type="match status" value="1"/>
</dbReference>
<evidence type="ECO:0000256" key="6">
    <source>
        <dbReference type="ARBA" id="ARBA00022777"/>
    </source>
</evidence>
<dbReference type="NCBIfam" id="TIGR01251">
    <property type="entry name" value="ribP_PPkin"/>
    <property type="match status" value="1"/>
</dbReference>
<dbReference type="GO" id="GO:0006164">
    <property type="term" value="P:purine nucleotide biosynthetic process"/>
    <property type="evidence" value="ECO:0007669"/>
    <property type="project" value="TreeGrafter"/>
</dbReference>
<evidence type="ECO:0000313" key="11">
    <source>
        <dbReference type="EMBL" id="ACK66877.1"/>
    </source>
</evidence>
<keyword evidence="12" id="KW-1185">Reference proteome</keyword>
<dbReference type="EMBL" id="CP001287">
    <property type="protein sequence ID" value="ACK66877.1"/>
    <property type="molecule type" value="Genomic_DNA"/>
</dbReference>
<dbReference type="GO" id="GO:0016301">
    <property type="term" value="F:kinase activity"/>
    <property type="evidence" value="ECO:0007669"/>
    <property type="project" value="UniProtKB-KW"/>
</dbReference>
<dbReference type="RefSeq" id="WP_012596143.1">
    <property type="nucleotide sequence ID" value="NC_011726.1"/>
</dbReference>
<dbReference type="AlphaFoldDB" id="B7JV25"/>
<evidence type="ECO:0000256" key="2">
    <source>
        <dbReference type="ARBA" id="ARBA00022679"/>
    </source>
</evidence>